<evidence type="ECO:0000313" key="1">
    <source>
        <dbReference type="EMBL" id="MFC3025522.1"/>
    </source>
</evidence>
<sequence length="167" mass="18863">MQVHTIDKAALINELTVGNGINHAVHQRRRADFALMLAMFSGDVRDNTPVEKVDDIVTTDDLLRQRFQLQPPQALRNDQSSYAIAEAQATLFHGSGLASAKLSHYLRPDALTYLPEDTHNLPEEVYHNLSGHDRRHLAEREPTKSLPADLYQQLNTAMRCDQLRAQV</sequence>
<accession>A0ABV7CBP8</accession>
<gene>
    <name evidence="1" type="ORF">ACFODT_17115</name>
</gene>
<dbReference type="Pfam" id="PF11993">
    <property type="entry name" value="VC2046"/>
    <property type="match status" value="1"/>
</dbReference>
<protein>
    <submittedName>
        <fullName evidence="1">VC2046/SO_2500 family protein</fullName>
    </submittedName>
</protein>
<dbReference type="EMBL" id="JBHRSE010000122">
    <property type="protein sequence ID" value="MFC3025522.1"/>
    <property type="molecule type" value="Genomic_DNA"/>
</dbReference>
<keyword evidence="2" id="KW-1185">Reference proteome</keyword>
<comment type="caution">
    <text evidence="1">The sequence shown here is derived from an EMBL/GenBank/DDBJ whole genome shotgun (WGS) entry which is preliminary data.</text>
</comment>
<name>A0ABV7CBP8_9VIBR</name>
<proteinExistence type="predicted"/>
<dbReference type="RefSeq" id="WP_123015717.1">
    <property type="nucleotide sequence ID" value="NZ_AP024911.1"/>
</dbReference>
<dbReference type="InterPro" id="IPR021879">
    <property type="entry name" value="VC2046_fam"/>
</dbReference>
<evidence type="ECO:0000313" key="2">
    <source>
        <dbReference type="Proteomes" id="UP001595384"/>
    </source>
</evidence>
<reference evidence="2" key="1">
    <citation type="journal article" date="2019" name="Int. J. Syst. Evol. Microbiol.">
        <title>The Global Catalogue of Microorganisms (GCM) 10K type strain sequencing project: providing services to taxonomists for standard genome sequencing and annotation.</title>
        <authorList>
            <consortium name="The Broad Institute Genomics Platform"/>
            <consortium name="The Broad Institute Genome Sequencing Center for Infectious Disease"/>
            <person name="Wu L."/>
            <person name="Ma J."/>
        </authorList>
    </citation>
    <scope>NUCLEOTIDE SEQUENCE [LARGE SCALE GENOMIC DNA]</scope>
    <source>
        <strain evidence="2">KCTC 62784</strain>
    </source>
</reference>
<dbReference type="Proteomes" id="UP001595384">
    <property type="component" value="Unassembled WGS sequence"/>
</dbReference>
<organism evidence="1 2">
    <name type="scientific">Vibrio zhugei</name>
    <dbReference type="NCBI Taxonomy" id="2479546"/>
    <lineage>
        <taxon>Bacteria</taxon>
        <taxon>Pseudomonadati</taxon>
        <taxon>Pseudomonadota</taxon>
        <taxon>Gammaproteobacteria</taxon>
        <taxon>Vibrionales</taxon>
        <taxon>Vibrionaceae</taxon>
        <taxon>Vibrio</taxon>
    </lineage>
</organism>